<keyword evidence="12" id="KW-1185">Reference proteome</keyword>
<evidence type="ECO:0000256" key="9">
    <source>
        <dbReference type="RuleBase" id="RU369079"/>
    </source>
</evidence>
<keyword evidence="7 9" id="KW-0472">Membrane</keyword>
<evidence type="ECO:0000256" key="3">
    <source>
        <dbReference type="ARBA" id="ARBA00022475"/>
    </source>
</evidence>
<dbReference type="STRING" id="641238.SAMN04490244_1118"/>
<comment type="subunit">
    <text evidence="9">The complex comprises the extracytoplasmic solute receptor protein and the two transmembrane proteins.</text>
</comment>
<sequence>MTEYRLAGVVRPIDVLTQAALYLSALCLFALFGFILSEVIARNIFGRSISFSWDYAAYMMGAVFFLASGAALRNGVHVRVTALREVLAPGMRRALDILACLVGIATVAMILWALAEMAWLSYGRGSRAATVSKTPLWLPQAAMAAGALVLWLQMIAQTLRVLAGGTLHGDAAE</sequence>
<dbReference type="GO" id="GO:0015740">
    <property type="term" value="P:C4-dicarboxylate transport"/>
    <property type="evidence" value="ECO:0007669"/>
    <property type="project" value="TreeGrafter"/>
</dbReference>
<evidence type="ECO:0000256" key="8">
    <source>
        <dbReference type="ARBA" id="ARBA00038436"/>
    </source>
</evidence>
<dbReference type="RefSeq" id="WP_235859908.1">
    <property type="nucleotide sequence ID" value="NZ_FOGU01000011.1"/>
</dbReference>
<evidence type="ECO:0000256" key="4">
    <source>
        <dbReference type="ARBA" id="ARBA00022519"/>
    </source>
</evidence>
<evidence type="ECO:0000256" key="2">
    <source>
        <dbReference type="ARBA" id="ARBA00022448"/>
    </source>
</evidence>
<dbReference type="AlphaFoldDB" id="A0A1H9WIC0"/>
<dbReference type="Proteomes" id="UP000198885">
    <property type="component" value="Unassembled WGS sequence"/>
</dbReference>
<evidence type="ECO:0000259" key="10">
    <source>
        <dbReference type="Pfam" id="PF04290"/>
    </source>
</evidence>
<dbReference type="EMBL" id="FOGU01000011">
    <property type="protein sequence ID" value="SES33615.1"/>
    <property type="molecule type" value="Genomic_DNA"/>
</dbReference>
<feature type="transmembrane region" description="Helical" evidence="9">
    <location>
        <begin position="53"/>
        <end position="74"/>
    </location>
</feature>
<evidence type="ECO:0000313" key="11">
    <source>
        <dbReference type="EMBL" id="SES33615.1"/>
    </source>
</evidence>
<dbReference type="InterPro" id="IPR055348">
    <property type="entry name" value="DctQ"/>
</dbReference>
<dbReference type="InterPro" id="IPR007387">
    <property type="entry name" value="TRAP_DctQ"/>
</dbReference>
<reference evidence="11 12" key="1">
    <citation type="submission" date="2016-10" db="EMBL/GenBank/DDBJ databases">
        <authorList>
            <person name="de Groot N.N."/>
        </authorList>
    </citation>
    <scope>NUCLEOTIDE SEQUENCE [LARGE SCALE GENOMIC DNA]</scope>
    <source>
        <strain evidence="11 12">DSM 23042</strain>
    </source>
</reference>
<keyword evidence="2 9" id="KW-0813">Transport</keyword>
<evidence type="ECO:0000256" key="7">
    <source>
        <dbReference type="ARBA" id="ARBA00023136"/>
    </source>
</evidence>
<feature type="transmembrane region" description="Helical" evidence="9">
    <location>
        <begin position="20"/>
        <end position="41"/>
    </location>
</feature>
<dbReference type="PANTHER" id="PTHR35011">
    <property type="entry name" value="2,3-DIKETO-L-GULONATE TRAP TRANSPORTER SMALL PERMEASE PROTEIN YIAM"/>
    <property type="match status" value="1"/>
</dbReference>
<evidence type="ECO:0000256" key="5">
    <source>
        <dbReference type="ARBA" id="ARBA00022692"/>
    </source>
</evidence>
<comment type="similarity">
    <text evidence="8 9">Belongs to the TRAP transporter small permease family.</text>
</comment>
<keyword evidence="5 9" id="KW-0812">Transmembrane</keyword>
<feature type="transmembrane region" description="Helical" evidence="9">
    <location>
        <begin position="136"/>
        <end position="156"/>
    </location>
</feature>
<organism evidence="11 12">
    <name type="scientific">Tranquillimonas rosea</name>
    <dbReference type="NCBI Taxonomy" id="641238"/>
    <lineage>
        <taxon>Bacteria</taxon>
        <taxon>Pseudomonadati</taxon>
        <taxon>Pseudomonadota</taxon>
        <taxon>Alphaproteobacteria</taxon>
        <taxon>Rhodobacterales</taxon>
        <taxon>Roseobacteraceae</taxon>
        <taxon>Tranquillimonas</taxon>
    </lineage>
</organism>
<comment type="function">
    <text evidence="9">Part of the tripartite ATP-independent periplasmic (TRAP) transport system.</text>
</comment>
<keyword evidence="3" id="KW-1003">Cell membrane</keyword>
<feature type="domain" description="Tripartite ATP-independent periplasmic transporters DctQ component" evidence="10">
    <location>
        <begin position="32"/>
        <end position="162"/>
    </location>
</feature>
<name>A0A1H9WIC0_9RHOB</name>
<proteinExistence type="inferred from homology"/>
<keyword evidence="6 9" id="KW-1133">Transmembrane helix</keyword>
<gene>
    <name evidence="11" type="ORF">SAMN04490244_1118</name>
</gene>
<keyword evidence="4 9" id="KW-0997">Cell inner membrane</keyword>
<dbReference type="PANTHER" id="PTHR35011:SF10">
    <property type="entry name" value="TRAP TRANSPORTER SMALL PERMEASE PROTEIN"/>
    <property type="match status" value="1"/>
</dbReference>
<accession>A0A1H9WIC0</accession>
<dbReference type="GO" id="GO:0022857">
    <property type="term" value="F:transmembrane transporter activity"/>
    <property type="evidence" value="ECO:0007669"/>
    <property type="project" value="UniProtKB-UniRule"/>
</dbReference>
<dbReference type="GO" id="GO:0005886">
    <property type="term" value="C:plasma membrane"/>
    <property type="evidence" value="ECO:0007669"/>
    <property type="project" value="UniProtKB-SubCell"/>
</dbReference>
<comment type="subcellular location">
    <subcellularLocation>
        <location evidence="1 9">Cell inner membrane</location>
        <topology evidence="1 9">Multi-pass membrane protein</topology>
    </subcellularLocation>
</comment>
<evidence type="ECO:0000256" key="6">
    <source>
        <dbReference type="ARBA" id="ARBA00022989"/>
    </source>
</evidence>
<evidence type="ECO:0000256" key="1">
    <source>
        <dbReference type="ARBA" id="ARBA00004429"/>
    </source>
</evidence>
<feature type="transmembrane region" description="Helical" evidence="9">
    <location>
        <begin position="94"/>
        <end position="115"/>
    </location>
</feature>
<protein>
    <recommendedName>
        <fullName evidence="9">TRAP transporter small permease protein</fullName>
    </recommendedName>
</protein>
<dbReference type="Pfam" id="PF04290">
    <property type="entry name" value="DctQ"/>
    <property type="match status" value="1"/>
</dbReference>
<evidence type="ECO:0000313" key="12">
    <source>
        <dbReference type="Proteomes" id="UP000198885"/>
    </source>
</evidence>